<dbReference type="InterPro" id="IPR029068">
    <property type="entry name" value="Glyas_Bleomycin-R_OHBP_Dase"/>
</dbReference>
<organism evidence="2 3">
    <name type="scientific">Clostridium intestinale DSM 6191</name>
    <dbReference type="NCBI Taxonomy" id="1121320"/>
    <lineage>
        <taxon>Bacteria</taxon>
        <taxon>Bacillati</taxon>
        <taxon>Bacillota</taxon>
        <taxon>Clostridia</taxon>
        <taxon>Eubacteriales</taxon>
        <taxon>Clostridiaceae</taxon>
        <taxon>Clostridium</taxon>
    </lineage>
</organism>
<name>A0A1M6BEQ0_9CLOT</name>
<dbReference type="EMBL" id="FQXU01000014">
    <property type="protein sequence ID" value="SHI47185.1"/>
    <property type="molecule type" value="Genomic_DNA"/>
</dbReference>
<sequence>MYKEAMFIIYVKDQEKSKKFYESLLKLSPRLHVPGMTEFQVSETTVLGLMPEEGIARILGSKITHPKESNGASRCELYLYVDSPDEYLDRLVELGGKEVSKGEIRNWGDYVSYGLDLDGHVVAFAKRD</sequence>
<dbReference type="Proteomes" id="UP000184241">
    <property type="component" value="Unassembled WGS sequence"/>
</dbReference>
<feature type="domain" description="VOC" evidence="1">
    <location>
        <begin position="3"/>
        <end position="127"/>
    </location>
</feature>
<dbReference type="Gene3D" id="3.10.180.10">
    <property type="entry name" value="2,3-Dihydroxybiphenyl 1,2-Dioxygenase, domain 1"/>
    <property type="match status" value="1"/>
</dbReference>
<dbReference type="InterPro" id="IPR025870">
    <property type="entry name" value="Glyoxalase-like_dom"/>
</dbReference>
<dbReference type="RefSeq" id="WP_073022225.1">
    <property type="nucleotide sequence ID" value="NZ_FQXU01000014.1"/>
</dbReference>
<gene>
    <name evidence="2" type="ORF">SAMN02745941_03869</name>
</gene>
<dbReference type="SUPFAM" id="SSF54593">
    <property type="entry name" value="Glyoxalase/Bleomycin resistance protein/Dihydroxybiphenyl dioxygenase"/>
    <property type="match status" value="1"/>
</dbReference>
<dbReference type="AlphaFoldDB" id="A0A1M6BEQ0"/>
<proteinExistence type="predicted"/>
<protein>
    <submittedName>
        <fullName evidence="2">Glyoxalase-like domain-containing protein</fullName>
    </submittedName>
</protein>
<dbReference type="InterPro" id="IPR037523">
    <property type="entry name" value="VOC_core"/>
</dbReference>
<dbReference type="Pfam" id="PF12681">
    <property type="entry name" value="Glyoxalase_2"/>
    <property type="match status" value="1"/>
</dbReference>
<dbReference type="PROSITE" id="PS51819">
    <property type="entry name" value="VOC"/>
    <property type="match status" value="1"/>
</dbReference>
<reference evidence="2 3" key="1">
    <citation type="submission" date="2016-11" db="EMBL/GenBank/DDBJ databases">
        <authorList>
            <person name="Jaros S."/>
            <person name="Januszkiewicz K."/>
            <person name="Wedrychowicz H."/>
        </authorList>
    </citation>
    <scope>NUCLEOTIDE SEQUENCE [LARGE SCALE GENOMIC DNA]</scope>
    <source>
        <strain evidence="2 3">DSM 6191</strain>
    </source>
</reference>
<accession>A0A1M6BEQ0</accession>
<evidence type="ECO:0000259" key="1">
    <source>
        <dbReference type="PROSITE" id="PS51819"/>
    </source>
</evidence>
<evidence type="ECO:0000313" key="2">
    <source>
        <dbReference type="EMBL" id="SHI47185.1"/>
    </source>
</evidence>
<evidence type="ECO:0000313" key="3">
    <source>
        <dbReference type="Proteomes" id="UP000184241"/>
    </source>
</evidence>